<dbReference type="InterPro" id="IPR002048">
    <property type="entry name" value="EF_hand_dom"/>
</dbReference>
<dbReference type="PROSITE" id="PS00018">
    <property type="entry name" value="EF_HAND_1"/>
    <property type="match status" value="3"/>
</dbReference>
<dbReference type="InterPro" id="IPR018247">
    <property type="entry name" value="EF_Hand_1_Ca_BS"/>
</dbReference>
<evidence type="ECO:0000313" key="5">
    <source>
        <dbReference type="EMBL" id="KAF0714062.1"/>
    </source>
</evidence>
<dbReference type="CDD" id="cd11526">
    <property type="entry name" value="SYLF_FYVE"/>
    <property type="match status" value="1"/>
</dbReference>
<evidence type="ECO:0000256" key="1">
    <source>
        <dbReference type="ARBA" id="ARBA00022737"/>
    </source>
</evidence>
<dbReference type="AlphaFoldDB" id="A0A485KDB0"/>
<dbReference type="GO" id="GO:0035091">
    <property type="term" value="F:phosphatidylinositol binding"/>
    <property type="evidence" value="ECO:0007669"/>
    <property type="project" value="TreeGrafter"/>
</dbReference>
<gene>
    <name evidence="6" type="primary">Aste57867_4076</name>
    <name evidence="5" type="ORF">As57867_004065</name>
    <name evidence="6" type="ORF">ASTE57867_4076</name>
</gene>
<keyword evidence="1" id="KW-0677">Repeat</keyword>
<dbReference type="Pfam" id="PF04366">
    <property type="entry name" value="Ysc84"/>
    <property type="match status" value="1"/>
</dbReference>
<organism evidence="6 7">
    <name type="scientific">Aphanomyces stellatus</name>
    <dbReference type="NCBI Taxonomy" id="120398"/>
    <lineage>
        <taxon>Eukaryota</taxon>
        <taxon>Sar</taxon>
        <taxon>Stramenopiles</taxon>
        <taxon>Oomycota</taxon>
        <taxon>Saprolegniomycetes</taxon>
        <taxon>Saprolegniales</taxon>
        <taxon>Verrucalvaceae</taxon>
        <taxon>Aphanomyces</taxon>
    </lineage>
</organism>
<feature type="compositionally biased region" description="Polar residues" evidence="3">
    <location>
        <begin position="264"/>
        <end position="278"/>
    </location>
</feature>
<feature type="domain" description="EF-hand" evidence="4">
    <location>
        <begin position="496"/>
        <end position="531"/>
    </location>
</feature>
<dbReference type="Pfam" id="PF00036">
    <property type="entry name" value="EF-hand_1"/>
    <property type="match status" value="1"/>
</dbReference>
<dbReference type="GO" id="GO:0005509">
    <property type="term" value="F:calcium ion binding"/>
    <property type="evidence" value="ECO:0007669"/>
    <property type="project" value="InterPro"/>
</dbReference>
<evidence type="ECO:0000313" key="6">
    <source>
        <dbReference type="EMBL" id="VFT81210.1"/>
    </source>
</evidence>
<dbReference type="OrthoDB" id="443981at2759"/>
<dbReference type="CDD" id="cd00051">
    <property type="entry name" value="EFh"/>
    <property type="match status" value="1"/>
</dbReference>
<evidence type="ECO:0000256" key="3">
    <source>
        <dbReference type="SAM" id="MobiDB-lite"/>
    </source>
</evidence>
<dbReference type="SMART" id="SM00054">
    <property type="entry name" value="EFh"/>
    <property type="match status" value="3"/>
</dbReference>
<dbReference type="PANTHER" id="PTHR15629">
    <property type="entry name" value="SH3YL1 PROTEIN"/>
    <property type="match status" value="1"/>
</dbReference>
<reference evidence="6 7" key="1">
    <citation type="submission" date="2019-03" db="EMBL/GenBank/DDBJ databases">
        <authorList>
            <person name="Gaulin E."/>
            <person name="Dumas B."/>
        </authorList>
    </citation>
    <scope>NUCLEOTIDE SEQUENCE [LARGE SCALE GENOMIC DNA]</scope>
    <source>
        <strain evidence="6">CBS 568.67</strain>
    </source>
</reference>
<protein>
    <submittedName>
        <fullName evidence="6">Aste57867_4076 protein</fullName>
    </submittedName>
</protein>
<accession>A0A485KDB0</accession>
<keyword evidence="2" id="KW-0106">Calcium</keyword>
<dbReference type="SUPFAM" id="SSF47473">
    <property type="entry name" value="EF-hand"/>
    <property type="match status" value="1"/>
</dbReference>
<feature type="region of interest" description="Disordered" evidence="3">
    <location>
        <begin position="241"/>
        <end position="287"/>
    </location>
</feature>
<dbReference type="InterPro" id="IPR011992">
    <property type="entry name" value="EF-hand-dom_pair"/>
</dbReference>
<feature type="domain" description="EF-hand" evidence="4">
    <location>
        <begin position="460"/>
        <end position="495"/>
    </location>
</feature>
<feature type="domain" description="EF-hand" evidence="4">
    <location>
        <begin position="572"/>
        <end position="603"/>
    </location>
</feature>
<evidence type="ECO:0000259" key="4">
    <source>
        <dbReference type="PROSITE" id="PS50222"/>
    </source>
</evidence>
<dbReference type="InterPro" id="IPR007461">
    <property type="entry name" value="Ysc84_actin-binding"/>
</dbReference>
<dbReference type="Pfam" id="PF13499">
    <property type="entry name" value="EF-hand_7"/>
    <property type="match status" value="1"/>
</dbReference>
<dbReference type="InterPro" id="IPR051702">
    <property type="entry name" value="SH3_domain_YSC84-like"/>
</dbReference>
<reference evidence="5" key="2">
    <citation type="submission" date="2019-06" db="EMBL/GenBank/DDBJ databases">
        <title>Genomics analysis of Aphanomyces spp. identifies a new class of oomycete effector associated with host adaptation.</title>
        <authorList>
            <person name="Gaulin E."/>
        </authorList>
    </citation>
    <scope>NUCLEOTIDE SEQUENCE</scope>
    <source>
        <strain evidence="5">CBS 578.67</strain>
    </source>
</reference>
<proteinExistence type="predicted"/>
<evidence type="ECO:0000256" key="2">
    <source>
        <dbReference type="ARBA" id="ARBA00022837"/>
    </source>
</evidence>
<name>A0A485KDB0_9STRA</name>
<dbReference type="EMBL" id="CAADRA010000871">
    <property type="protein sequence ID" value="VFT81210.1"/>
    <property type="molecule type" value="Genomic_DNA"/>
</dbReference>
<feature type="compositionally biased region" description="Low complexity" evidence="3">
    <location>
        <begin position="253"/>
        <end position="263"/>
    </location>
</feature>
<dbReference type="PANTHER" id="PTHR15629:SF2">
    <property type="entry name" value="SH3 DOMAIN-CONTAINING YSC84-LIKE PROTEIN 1"/>
    <property type="match status" value="1"/>
</dbReference>
<dbReference type="Proteomes" id="UP000332933">
    <property type="component" value="Unassembled WGS sequence"/>
</dbReference>
<dbReference type="EMBL" id="VJMH01000871">
    <property type="protein sequence ID" value="KAF0714062.1"/>
    <property type="molecule type" value="Genomic_DNA"/>
</dbReference>
<dbReference type="FunFam" id="1.10.238.10:FF:000527">
    <property type="entry name" value="Calmodulin-3"/>
    <property type="match status" value="1"/>
</dbReference>
<dbReference type="PROSITE" id="PS50222">
    <property type="entry name" value="EF_HAND_2"/>
    <property type="match status" value="3"/>
</dbReference>
<keyword evidence="7" id="KW-1185">Reference proteome</keyword>
<evidence type="ECO:0000313" key="7">
    <source>
        <dbReference type="Proteomes" id="UP000332933"/>
    </source>
</evidence>
<sequence length="603" mass="65099">MGINSPYGSNMEKEIDKACKILDAFFDPKVDADKAVPFELLQHASGIAFLTVIKAGFIWTGKLGTGIVLSRMEDGSWSPPSGIGTAGVGFGAEIGGEMIDFMIILGSPSAVATFKKGTQLSVGAGLELAVGPVGRAGGAAVNAGGSGVSSNFTYSHAKGLFAGVGLHGSTIMVRGELNKAFYGSDVSPMQILSGGVTAPHGSCDRLYETLRRACNGDAFVSGRASMAEPMQAVPAEYGSRSSLAGYGDHRTSRSSSSASQRSSFNTYDTSRQSFNGPSDVSKDSDPRLKRFAGYKSEQEIYAQYAKPATGASATIPAPAPTATPSSYASYAPPTATYAAPAAAAPASSQRALPPIPPPAEGSETKQVFSDVINFMTTRVPYADVQVFKDNCRRFGQDQMTIDAYFFYLNSVCTTSLLRELIPKLVRLLPTHEKRYLKQEFCVFIRNGIFVNRRAMILTQEEIDACRESFVHFDKDGSGTIDKYELAKVLEAMGQKPSEEELFQMISEVDEDHSGEIEFPEFLRVIETQKLRAMEYDDESDFIDAFVACGGGPEKQGHVERRVLVQLIKKDFGLPIDIDKMLDELDTDGSGEIEYDEFKALLSQ</sequence>
<dbReference type="Gene3D" id="1.10.238.10">
    <property type="entry name" value="EF-hand"/>
    <property type="match status" value="2"/>
</dbReference>